<protein>
    <submittedName>
        <fullName evidence="6">FGGY-family pentulose kinase</fullName>
    </submittedName>
</protein>
<gene>
    <name evidence="6" type="ORF">GGI59_000521</name>
</gene>
<dbReference type="InterPro" id="IPR043129">
    <property type="entry name" value="ATPase_NBD"/>
</dbReference>
<dbReference type="EMBL" id="JACHBC010000001">
    <property type="protein sequence ID" value="MBB5558894.1"/>
    <property type="molecule type" value="Genomic_DNA"/>
</dbReference>
<comment type="caution">
    <text evidence="6">The sequence shown here is derived from an EMBL/GenBank/DDBJ whole genome shotgun (WGS) entry which is preliminary data.</text>
</comment>
<dbReference type="PANTHER" id="PTHR43435:SF4">
    <property type="entry name" value="FGGY CARBOHYDRATE KINASE DOMAIN-CONTAINING PROTEIN"/>
    <property type="match status" value="1"/>
</dbReference>
<evidence type="ECO:0000256" key="3">
    <source>
        <dbReference type="ARBA" id="ARBA00022777"/>
    </source>
</evidence>
<dbReference type="GO" id="GO:0005737">
    <property type="term" value="C:cytoplasm"/>
    <property type="evidence" value="ECO:0007669"/>
    <property type="project" value="TreeGrafter"/>
</dbReference>
<evidence type="ECO:0000313" key="6">
    <source>
        <dbReference type="EMBL" id="MBB5558894.1"/>
    </source>
</evidence>
<dbReference type="InterPro" id="IPR018484">
    <property type="entry name" value="FGGY_N"/>
</dbReference>
<sequence>MSASLEAIFPDVEFEIRLKLPINPIAGDLKRETMSDTFHAPEADARYVIGVDVGTGSARAGLFDMAGSMLASAKRNISLFHEAGSIVEQSSSEIWRAVCAAVREAVATAGVDPASVVGLGFDATCSLVVLGEGGKPLPVGPSEDPDRDIIVWMDHRAVPQAERINAFGHDVLRYVGGRISPEMETPKLLWLSENRREVFDAAWQFFDLADFLTWRASGDLSRSICTVTCKWTYLAHEKRWDSSYFHQIGLGVLADEGFARIGTSIVEPGSALGEGLTAAAAEELGLVPGTAVAAGLIDAHAGGVGTVGADPQANLAYVFGTSSCTMTSTAEPSFVSGVWGPYYSAMVPGLWLNEGGQSAAGAAIDHLLSFHPAAGEARELATSAGTALPVLLADMAAGKAGRASDAVRLAAGLHVVPEFLGNRAPFADPHARAVIAGLGMERDVDSLVSLYVAGLCGIGYGLRQIIETQAEAGVTVENIVISGGAGQHDFVRQMLADASGKPVVATTAEEPVLLGAAILGAVAGRQFADVRAAMSELTGVETRFQPSEAEISDLHRKRYEAFKELQTLARKLRNDG</sequence>
<dbReference type="FunFam" id="3.30.420.40:FF:000101">
    <property type="entry name" value="FGGY carbohydrate kinase domain-containing protein"/>
    <property type="match status" value="1"/>
</dbReference>
<dbReference type="PANTHER" id="PTHR43435">
    <property type="entry name" value="RIBULOKINASE"/>
    <property type="match status" value="1"/>
</dbReference>
<dbReference type="InterPro" id="IPR006003">
    <property type="entry name" value="FGGY_RbtK-like"/>
</dbReference>
<keyword evidence="7" id="KW-1185">Reference proteome</keyword>
<dbReference type="Pfam" id="PF00370">
    <property type="entry name" value="FGGY_N"/>
    <property type="match status" value="1"/>
</dbReference>
<reference evidence="6 7" key="1">
    <citation type="submission" date="2020-08" db="EMBL/GenBank/DDBJ databases">
        <title>Genomic Encyclopedia of Type Strains, Phase IV (KMG-V): Genome sequencing to study the core and pangenomes of soil and plant-associated prokaryotes.</title>
        <authorList>
            <person name="Whitman W."/>
        </authorList>
    </citation>
    <scope>NUCLEOTIDE SEQUENCE [LARGE SCALE GENOMIC DNA]</scope>
    <source>
        <strain evidence="6 7">SEMIA 4034</strain>
    </source>
</reference>
<dbReference type="GO" id="GO:0019321">
    <property type="term" value="P:pentose metabolic process"/>
    <property type="evidence" value="ECO:0007669"/>
    <property type="project" value="TreeGrafter"/>
</dbReference>
<dbReference type="InterPro" id="IPR018485">
    <property type="entry name" value="FGGY_C"/>
</dbReference>
<feature type="domain" description="Carbohydrate kinase FGGY N-terminal" evidence="4">
    <location>
        <begin position="47"/>
        <end position="305"/>
    </location>
</feature>
<dbReference type="PIRSF" id="PIRSF000538">
    <property type="entry name" value="GlpK"/>
    <property type="match status" value="1"/>
</dbReference>
<dbReference type="AlphaFoldDB" id="A0A7W8UK19"/>
<dbReference type="CDD" id="cd07782">
    <property type="entry name" value="ASKHA_NBD_FGGY_D-RBK"/>
    <property type="match status" value="1"/>
</dbReference>
<dbReference type="Gene3D" id="3.30.420.40">
    <property type="match status" value="1"/>
</dbReference>
<proteinExistence type="inferred from homology"/>
<keyword evidence="2" id="KW-0808">Transferase</keyword>
<feature type="domain" description="Carbohydrate kinase FGGY C-terminal" evidence="5">
    <location>
        <begin position="315"/>
        <end position="523"/>
    </location>
</feature>
<dbReference type="Pfam" id="PF02782">
    <property type="entry name" value="FGGY_C"/>
    <property type="match status" value="1"/>
</dbReference>
<dbReference type="SUPFAM" id="SSF53067">
    <property type="entry name" value="Actin-like ATPase domain"/>
    <property type="match status" value="2"/>
</dbReference>
<dbReference type="GO" id="GO:0019150">
    <property type="term" value="F:D-ribulokinase activity"/>
    <property type="evidence" value="ECO:0007669"/>
    <property type="project" value="TreeGrafter"/>
</dbReference>
<organism evidence="6 7">
    <name type="scientific">Rhizobium lentis</name>
    <dbReference type="NCBI Taxonomy" id="1138194"/>
    <lineage>
        <taxon>Bacteria</taxon>
        <taxon>Pseudomonadati</taxon>
        <taxon>Pseudomonadota</taxon>
        <taxon>Alphaproteobacteria</taxon>
        <taxon>Hyphomicrobiales</taxon>
        <taxon>Rhizobiaceae</taxon>
        <taxon>Rhizobium/Agrobacterium group</taxon>
        <taxon>Rhizobium</taxon>
    </lineage>
</organism>
<comment type="similarity">
    <text evidence="1">Belongs to the FGGY kinase family.</text>
</comment>
<accession>A0A7W8UK19</accession>
<evidence type="ECO:0000256" key="1">
    <source>
        <dbReference type="ARBA" id="ARBA00009156"/>
    </source>
</evidence>
<dbReference type="InterPro" id="IPR000577">
    <property type="entry name" value="Carb_kinase_FGGY"/>
</dbReference>
<dbReference type="Gene3D" id="1.20.58.2240">
    <property type="match status" value="1"/>
</dbReference>
<name>A0A7W8UK19_9HYPH</name>
<evidence type="ECO:0000259" key="5">
    <source>
        <dbReference type="Pfam" id="PF02782"/>
    </source>
</evidence>
<evidence type="ECO:0000313" key="7">
    <source>
        <dbReference type="Proteomes" id="UP000528824"/>
    </source>
</evidence>
<keyword evidence="3 6" id="KW-0418">Kinase</keyword>
<dbReference type="Proteomes" id="UP000528824">
    <property type="component" value="Unassembled WGS sequence"/>
</dbReference>
<evidence type="ECO:0000256" key="2">
    <source>
        <dbReference type="ARBA" id="ARBA00022679"/>
    </source>
</evidence>
<dbReference type="NCBIfam" id="TIGR01315">
    <property type="entry name" value="5C_CHO_kinase"/>
    <property type="match status" value="1"/>
</dbReference>
<evidence type="ECO:0000259" key="4">
    <source>
        <dbReference type="Pfam" id="PF00370"/>
    </source>
</evidence>